<dbReference type="Gene3D" id="3.20.20.80">
    <property type="entry name" value="Glycosidases"/>
    <property type="match status" value="1"/>
</dbReference>
<dbReference type="InterPro" id="IPR006047">
    <property type="entry name" value="GH13_cat_dom"/>
</dbReference>
<dbReference type="SUPFAM" id="SSF51445">
    <property type="entry name" value="(Trans)glycosidases"/>
    <property type="match status" value="1"/>
</dbReference>
<dbReference type="InterPro" id="IPR017853">
    <property type="entry name" value="GH"/>
</dbReference>
<evidence type="ECO:0000313" key="3">
    <source>
        <dbReference type="Proteomes" id="UP001494588"/>
    </source>
</evidence>
<proteinExistence type="predicted"/>
<dbReference type="InterPro" id="IPR013780">
    <property type="entry name" value="Glyco_hydro_b"/>
</dbReference>
<evidence type="ECO:0000259" key="1">
    <source>
        <dbReference type="SMART" id="SM00642"/>
    </source>
</evidence>
<organism evidence="2 3">
    <name type="scientific">Paraburkholderia sabiae</name>
    <dbReference type="NCBI Taxonomy" id="273251"/>
    <lineage>
        <taxon>Bacteria</taxon>
        <taxon>Pseudomonadati</taxon>
        <taxon>Pseudomonadota</taxon>
        <taxon>Betaproteobacteria</taxon>
        <taxon>Burkholderiales</taxon>
        <taxon>Burkholderiaceae</taxon>
        <taxon>Paraburkholderia</taxon>
    </lineage>
</organism>
<gene>
    <name evidence="2" type="ORF">V4C55_33720</name>
</gene>
<sequence>MLPRILLQGFYKRGKFVAVPAPSDPHDPRDSPWWWDHLADNAADLAHAGVTSVWLPPVTKALQGSEAAALGYSVFDDYDIGSKEQMGTVHTRYGTREQLTRLAAILRANGLDIVLDLQLNHRKGGTGPDGLTFGYRDAFGNKSGGRFQKNATCFHSRYPADPVPPGFHPDIPQDPAVPDGIGELQIGSKVFFGPDLAHINARPEGYVSNGLIAAVNWVTRALDAQAYRLDHVQGVSAVFLRALLNAEGAAGKFAVGEYWDGDAEKINDWITAGHWMASRCSAFDFPLYFTLLGMSHDPNFDMASLDHAGLAGINPFHAVTFVENHDTESRRDLVAHNIQPDEKPLAYAYILTSEGLPCVFFKDFSRAPGCLGDRLRPVLVNLMWIHQNIAEGPAEQRWKDREVFVFERTGGARLLVGLNRHRTRTRHLDNVVTGFGPEQALHDYTGHSPDIRTDQQGRVQLTIPANDRGLGYVCYSVPGIGEREPPEGQDAQQVFEGAADLDIPCAQAGKTIDIARIYCAPCSAVHASLQFDPRDWMPGTALTLTLVAPDGAHVASRTFSRTDAGMAIDATATVTGFHRWRIHADDPRAGFTASFSLATRYRAPTTLQDPDK</sequence>
<feature type="domain" description="Glycosyl hydrolase family 13 catalytic" evidence="1">
    <location>
        <begin position="4"/>
        <end position="413"/>
    </location>
</feature>
<dbReference type="EMBL" id="JAZHGC010000039">
    <property type="protein sequence ID" value="MEM5290689.1"/>
    <property type="molecule type" value="Genomic_DNA"/>
</dbReference>
<keyword evidence="2" id="KW-0378">Hydrolase</keyword>
<dbReference type="GO" id="GO:0016787">
    <property type="term" value="F:hydrolase activity"/>
    <property type="evidence" value="ECO:0007669"/>
    <property type="project" value="UniProtKB-KW"/>
</dbReference>
<dbReference type="Pfam" id="PF00128">
    <property type="entry name" value="Alpha-amylase"/>
    <property type="match status" value="1"/>
</dbReference>
<reference evidence="2 3" key="1">
    <citation type="submission" date="2024-01" db="EMBL/GenBank/DDBJ databases">
        <title>The diversity of rhizobia nodulating Mimosa spp. in eleven states of Brazil covering several biomes is determined by host plant, location, and edaphic factors.</title>
        <authorList>
            <person name="Rouws L."/>
            <person name="Barauna A."/>
            <person name="Beukes C."/>
            <person name="De Faria S.M."/>
            <person name="Gross E."/>
            <person name="Dos Reis Junior F.B."/>
            <person name="Simon M."/>
            <person name="Maluk M."/>
            <person name="Odee D.W."/>
            <person name="Kenicer G."/>
            <person name="Young J.P.W."/>
            <person name="Reis V.M."/>
            <person name="Zilli J."/>
            <person name="James E.K."/>
        </authorList>
    </citation>
    <scope>NUCLEOTIDE SEQUENCE [LARGE SCALE GENOMIC DNA]</scope>
    <source>
        <strain evidence="2 3">JPY77</strain>
    </source>
</reference>
<dbReference type="SMART" id="SM00642">
    <property type="entry name" value="Aamy"/>
    <property type="match status" value="1"/>
</dbReference>
<dbReference type="PANTHER" id="PTHR43447">
    <property type="entry name" value="ALPHA-AMYLASE"/>
    <property type="match status" value="1"/>
</dbReference>
<protein>
    <submittedName>
        <fullName evidence="2">Alpha-amylase family glycosyl hydrolase</fullName>
    </submittedName>
</protein>
<dbReference type="Gene3D" id="2.60.40.1180">
    <property type="entry name" value="Golgi alpha-mannosidase II"/>
    <property type="match status" value="1"/>
</dbReference>
<comment type="caution">
    <text evidence="2">The sequence shown here is derived from an EMBL/GenBank/DDBJ whole genome shotgun (WGS) entry which is preliminary data.</text>
</comment>
<dbReference type="Proteomes" id="UP001494588">
    <property type="component" value="Unassembled WGS sequence"/>
</dbReference>
<dbReference type="RefSeq" id="WP_201647964.1">
    <property type="nucleotide sequence ID" value="NZ_CAJHCS010000001.1"/>
</dbReference>
<keyword evidence="3" id="KW-1185">Reference proteome</keyword>
<evidence type="ECO:0000313" key="2">
    <source>
        <dbReference type="EMBL" id="MEM5290689.1"/>
    </source>
</evidence>
<accession>A0ABU9QN37</accession>
<name>A0ABU9QN37_9BURK</name>